<dbReference type="EMBL" id="DXBS01000150">
    <property type="protein sequence ID" value="HIZ25401.1"/>
    <property type="molecule type" value="Genomic_DNA"/>
</dbReference>
<name>A0A9D2DXX7_9FIRM</name>
<organism evidence="2 3">
    <name type="scientific">Candidatus Gallimonas intestinigallinarum</name>
    <dbReference type="NCBI Taxonomy" id="2838604"/>
    <lineage>
        <taxon>Bacteria</taxon>
        <taxon>Bacillati</taxon>
        <taxon>Bacillota</taxon>
        <taxon>Clostridia</taxon>
        <taxon>Candidatus Gallimonas</taxon>
    </lineage>
</organism>
<accession>A0A9D2DXX7</accession>
<dbReference type="PROSITE" id="PS51257">
    <property type="entry name" value="PROKAR_LIPOPROTEIN"/>
    <property type="match status" value="1"/>
</dbReference>
<evidence type="ECO:0008006" key="4">
    <source>
        <dbReference type="Google" id="ProtNLM"/>
    </source>
</evidence>
<evidence type="ECO:0000313" key="2">
    <source>
        <dbReference type="EMBL" id="HIZ25401.1"/>
    </source>
</evidence>
<protein>
    <recommendedName>
        <fullName evidence="4">DUF4430 domain-containing protein</fullName>
    </recommendedName>
</protein>
<dbReference type="Gene3D" id="2.170.130.30">
    <property type="match status" value="1"/>
</dbReference>
<evidence type="ECO:0000256" key="1">
    <source>
        <dbReference type="SAM" id="SignalP"/>
    </source>
</evidence>
<proteinExistence type="predicted"/>
<gene>
    <name evidence="2" type="ORF">H9812_08075</name>
</gene>
<keyword evidence="1" id="KW-0732">Signal</keyword>
<feature type="chain" id="PRO_5039586298" description="DUF4430 domain-containing protein" evidence="1">
    <location>
        <begin position="24"/>
        <end position="164"/>
    </location>
</feature>
<reference evidence="2" key="1">
    <citation type="journal article" date="2021" name="PeerJ">
        <title>Extensive microbial diversity within the chicken gut microbiome revealed by metagenomics and culture.</title>
        <authorList>
            <person name="Gilroy R."/>
            <person name="Ravi A."/>
            <person name="Getino M."/>
            <person name="Pursley I."/>
            <person name="Horton D.L."/>
            <person name="Alikhan N.F."/>
            <person name="Baker D."/>
            <person name="Gharbi K."/>
            <person name="Hall N."/>
            <person name="Watson M."/>
            <person name="Adriaenssens E.M."/>
            <person name="Foster-Nyarko E."/>
            <person name="Jarju S."/>
            <person name="Secka A."/>
            <person name="Antonio M."/>
            <person name="Oren A."/>
            <person name="Chaudhuri R.R."/>
            <person name="La Ragione R."/>
            <person name="Hildebrand F."/>
            <person name="Pallen M.J."/>
        </authorList>
    </citation>
    <scope>NUCLEOTIDE SEQUENCE</scope>
    <source>
        <strain evidence="2">CHK33-5263</strain>
    </source>
</reference>
<sequence>MKHMRTFFVAGTLAAAMLCGALAGCAPGDASGERGFEVRVYESDQTRVLLRVMETEDNKSMYDALVALQEDGRLTFDGSESTYGFYITSVNGVAATSENYWGVYTTLGMYEGVSYSDATWGTIEYSDTLGNTYTLASASYGASGLPLVRGEWYALARTAVESDA</sequence>
<dbReference type="AlphaFoldDB" id="A0A9D2DXX7"/>
<evidence type="ECO:0000313" key="3">
    <source>
        <dbReference type="Proteomes" id="UP000824044"/>
    </source>
</evidence>
<feature type="signal peptide" evidence="1">
    <location>
        <begin position="1"/>
        <end position="23"/>
    </location>
</feature>
<dbReference type="Proteomes" id="UP000824044">
    <property type="component" value="Unassembled WGS sequence"/>
</dbReference>
<comment type="caution">
    <text evidence="2">The sequence shown here is derived from an EMBL/GenBank/DDBJ whole genome shotgun (WGS) entry which is preliminary data.</text>
</comment>
<reference evidence="2" key="2">
    <citation type="submission" date="2021-04" db="EMBL/GenBank/DDBJ databases">
        <authorList>
            <person name="Gilroy R."/>
        </authorList>
    </citation>
    <scope>NUCLEOTIDE SEQUENCE</scope>
    <source>
        <strain evidence="2">CHK33-5263</strain>
    </source>
</reference>